<feature type="domain" description="Xylose isomerase-like TIM barrel" evidence="1">
    <location>
        <begin position="42"/>
        <end position="244"/>
    </location>
</feature>
<dbReference type="PANTHER" id="PTHR12110:SF53">
    <property type="entry name" value="BLR5974 PROTEIN"/>
    <property type="match status" value="1"/>
</dbReference>
<dbReference type="SUPFAM" id="SSF51658">
    <property type="entry name" value="Xylose isomerase-like"/>
    <property type="match status" value="1"/>
</dbReference>
<proteinExistence type="predicted"/>
<dbReference type="Gene3D" id="3.20.20.150">
    <property type="entry name" value="Divalent-metal-dependent TIM barrel enzymes"/>
    <property type="match status" value="1"/>
</dbReference>
<dbReference type="Proteomes" id="UP001148313">
    <property type="component" value="Unassembled WGS sequence"/>
</dbReference>
<gene>
    <name evidence="2" type="ORF">OOZ53_08675</name>
</gene>
<protein>
    <submittedName>
        <fullName evidence="2">TIM barrel protein</fullName>
    </submittedName>
</protein>
<name>A0ABT4VL24_9HYPH</name>
<evidence type="ECO:0000313" key="3">
    <source>
        <dbReference type="Proteomes" id="UP001148313"/>
    </source>
</evidence>
<dbReference type="Pfam" id="PF01261">
    <property type="entry name" value="AP_endonuc_2"/>
    <property type="match status" value="1"/>
</dbReference>
<evidence type="ECO:0000313" key="2">
    <source>
        <dbReference type="EMBL" id="MDA4845420.1"/>
    </source>
</evidence>
<dbReference type="InterPro" id="IPR050312">
    <property type="entry name" value="IolE/XylAMocC-like"/>
</dbReference>
<evidence type="ECO:0000259" key="1">
    <source>
        <dbReference type="Pfam" id="PF01261"/>
    </source>
</evidence>
<dbReference type="EMBL" id="JAPJZH010000004">
    <property type="protein sequence ID" value="MDA4845420.1"/>
    <property type="molecule type" value="Genomic_DNA"/>
</dbReference>
<dbReference type="RefSeq" id="WP_271089194.1">
    <property type="nucleotide sequence ID" value="NZ_JAPJZH010000004.1"/>
</dbReference>
<dbReference type="InterPro" id="IPR036237">
    <property type="entry name" value="Xyl_isomerase-like_sf"/>
</dbReference>
<organism evidence="2 3">
    <name type="scientific">Hoeflea poritis</name>
    <dbReference type="NCBI Taxonomy" id="2993659"/>
    <lineage>
        <taxon>Bacteria</taxon>
        <taxon>Pseudomonadati</taxon>
        <taxon>Pseudomonadota</taxon>
        <taxon>Alphaproteobacteria</taxon>
        <taxon>Hyphomicrobiales</taxon>
        <taxon>Rhizobiaceae</taxon>
        <taxon>Hoeflea</taxon>
    </lineage>
</organism>
<dbReference type="PANTHER" id="PTHR12110">
    <property type="entry name" value="HYDROXYPYRUVATE ISOMERASE"/>
    <property type="match status" value="1"/>
</dbReference>
<reference evidence="2" key="1">
    <citation type="submission" date="2022-11" db="EMBL/GenBank/DDBJ databases">
        <title>Hoeflea poritis sp. nov., isolated from scleractinian coral Porites lutea.</title>
        <authorList>
            <person name="Zhang G."/>
            <person name="Wei Q."/>
            <person name="Cai L."/>
        </authorList>
    </citation>
    <scope>NUCLEOTIDE SEQUENCE</scope>
    <source>
        <strain evidence="2">E7-10</strain>
    </source>
</reference>
<sequence length="262" mass="29407">MESVEKLRDWLFDKDRDLELQDFVQPNVLDGDWQAIVGRYGSLLDGYRGRIGIHGPFFGFDMSTVDPQVQAIAQKRFLQGLGICEALGATHMVVHSPFTHWHHDNFDNGTWLKDHLFEACHTNLAPVVKRAEDIGCELVIENIQDVDPRERVRLAESFDSHMVRVSIDTGHAQWAHKATGAPPVDYFVKAAGKNLAHVHLQDADGCADRHWLPGAGTILWPAIFEALRDYADNPRLVIEVFGKYHAQIPACVARLEAEGLAQ</sequence>
<comment type="caution">
    <text evidence="2">The sequence shown here is derived from an EMBL/GenBank/DDBJ whole genome shotgun (WGS) entry which is preliminary data.</text>
</comment>
<dbReference type="InterPro" id="IPR013022">
    <property type="entry name" value="Xyl_isomerase-like_TIM-brl"/>
</dbReference>
<keyword evidence="3" id="KW-1185">Reference proteome</keyword>
<accession>A0ABT4VL24</accession>